<dbReference type="EMBL" id="KZ859142">
    <property type="protein sequence ID" value="RDW22858.1"/>
    <property type="molecule type" value="Genomic_DNA"/>
</dbReference>
<dbReference type="GO" id="GO:0031011">
    <property type="term" value="C:Ino80 complex"/>
    <property type="evidence" value="ECO:0007669"/>
    <property type="project" value="InterPro"/>
</dbReference>
<sequence length="140" mass="15051">MPGFAVAIDQPSMLLQHNYVKLTLKVSSEKLQKLKDRSSAPSSPMPASQAASGSSTPAPKGKPGPKPGSSHTKSGPKDTDSAINSQLRALDRTGKPPRHWVKTPVQIKSFTNCAFDVPEWGSSDKGMNERGEKKVKLEVE</sequence>
<proteinExistence type="predicted"/>
<protein>
    <submittedName>
        <fullName evidence="2">INO80 complex subunit Ies4-domain-containing protein</fullName>
    </submittedName>
</protein>
<feature type="region of interest" description="Disordered" evidence="1">
    <location>
        <begin position="30"/>
        <end position="102"/>
    </location>
</feature>
<dbReference type="InterPro" id="IPR013175">
    <property type="entry name" value="INO80_su_Ies4"/>
</dbReference>
<feature type="compositionally biased region" description="Basic and acidic residues" evidence="1">
    <location>
        <begin position="126"/>
        <end position="140"/>
    </location>
</feature>
<dbReference type="GO" id="GO:0006338">
    <property type="term" value="P:chromatin remodeling"/>
    <property type="evidence" value="ECO:0007669"/>
    <property type="project" value="InterPro"/>
</dbReference>
<gene>
    <name evidence="2" type="ORF">B0I71DRAFT_155782</name>
</gene>
<evidence type="ECO:0000313" key="3">
    <source>
        <dbReference type="Proteomes" id="UP000256601"/>
    </source>
</evidence>
<feature type="compositionally biased region" description="Low complexity" evidence="1">
    <location>
        <begin position="39"/>
        <end position="59"/>
    </location>
</feature>
<dbReference type="Proteomes" id="UP000256601">
    <property type="component" value="Unassembled WGS sequence"/>
</dbReference>
<organism evidence="2 3">
    <name type="scientific">Yarrowia lipolytica</name>
    <name type="common">Candida lipolytica</name>
    <dbReference type="NCBI Taxonomy" id="4952"/>
    <lineage>
        <taxon>Eukaryota</taxon>
        <taxon>Fungi</taxon>
        <taxon>Dikarya</taxon>
        <taxon>Ascomycota</taxon>
        <taxon>Saccharomycotina</taxon>
        <taxon>Dipodascomycetes</taxon>
        <taxon>Dipodascales</taxon>
        <taxon>Dipodascales incertae sedis</taxon>
        <taxon>Yarrowia</taxon>
    </lineage>
</organism>
<dbReference type="VEuPathDB" id="FungiDB:YALI0_F05742g"/>
<dbReference type="PANTHER" id="PTHR28061">
    <property type="entry name" value="INO EIGHTY SUBUNIT 4"/>
    <property type="match status" value="1"/>
</dbReference>
<dbReference type="Pfam" id="PF08193">
    <property type="entry name" value="INO80_Ies4"/>
    <property type="match status" value="1"/>
</dbReference>
<dbReference type="VEuPathDB" id="FungiDB:YALI1_F08544g"/>
<reference evidence="2 3" key="1">
    <citation type="submission" date="2018-07" db="EMBL/GenBank/DDBJ databases">
        <title>Draft Genome Assemblies for Five Robust Yarrowia lipolytica Strains Exhibiting High Lipid Production and Pentose Sugar Utilization and Sugar Alcohol Secretion from Undetoxified Lignocellulosic Biomass Hydrolysates.</title>
        <authorList>
            <consortium name="DOE Joint Genome Institute"/>
            <person name="Walker C."/>
            <person name="Ryu S."/>
            <person name="Na H."/>
            <person name="Zane M."/>
            <person name="LaButti K."/>
            <person name="Lipzen A."/>
            <person name="Haridas S."/>
            <person name="Barry K."/>
            <person name="Grigoriev I.V."/>
            <person name="Quarterman J."/>
            <person name="Slininger P."/>
            <person name="Dien B."/>
            <person name="Trinh C.T."/>
        </authorList>
    </citation>
    <scope>NUCLEOTIDE SEQUENCE [LARGE SCALE GENOMIC DNA]</scope>
    <source>
        <strain evidence="2 3">YB392</strain>
    </source>
</reference>
<accession>A0A371BXN8</accession>
<evidence type="ECO:0000313" key="2">
    <source>
        <dbReference type="EMBL" id="RDW22858.1"/>
    </source>
</evidence>
<dbReference type="PANTHER" id="PTHR28061:SF1">
    <property type="entry name" value="INO80 COMPLEX SUBUNIT 4"/>
    <property type="match status" value="1"/>
</dbReference>
<dbReference type="AlphaFoldDB" id="A0A371BXN8"/>
<name>A0A371BXN8_YARLL</name>
<feature type="region of interest" description="Disordered" evidence="1">
    <location>
        <begin position="118"/>
        <end position="140"/>
    </location>
</feature>
<evidence type="ECO:0000256" key="1">
    <source>
        <dbReference type="SAM" id="MobiDB-lite"/>
    </source>
</evidence>